<feature type="compositionally biased region" description="Pro residues" evidence="1">
    <location>
        <begin position="221"/>
        <end position="230"/>
    </location>
</feature>
<feature type="compositionally biased region" description="Polar residues" evidence="1">
    <location>
        <begin position="149"/>
        <end position="172"/>
    </location>
</feature>
<dbReference type="EMBL" id="KV442048">
    <property type="protein sequence ID" value="OAQ28486.1"/>
    <property type="molecule type" value="Genomic_DNA"/>
</dbReference>
<organism evidence="2 3">
    <name type="scientific">Linnemannia elongata AG-77</name>
    <dbReference type="NCBI Taxonomy" id="1314771"/>
    <lineage>
        <taxon>Eukaryota</taxon>
        <taxon>Fungi</taxon>
        <taxon>Fungi incertae sedis</taxon>
        <taxon>Mucoromycota</taxon>
        <taxon>Mortierellomycotina</taxon>
        <taxon>Mortierellomycetes</taxon>
        <taxon>Mortierellales</taxon>
        <taxon>Mortierellaceae</taxon>
        <taxon>Linnemannia</taxon>
    </lineage>
</organism>
<feature type="region of interest" description="Disordered" evidence="1">
    <location>
        <begin position="1046"/>
        <end position="1373"/>
    </location>
</feature>
<evidence type="ECO:0000256" key="1">
    <source>
        <dbReference type="SAM" id="MobiDB-lite"/>
    </source>
</evidence>
<feature type="compositionally biased region" description="Polar residues" evidence="1">
    <location>
        <begin position="811"/>
        <end position="835"/>
    </location>
</feature>
<feature type="region of interest" description="Disordered" evidence="1">
    <location>
        <begin position="403"/>
        <end position="634"/>
    </location>
</feature>
<feature type="compositionally biased region" description="Pro residues" evidence="1">
    <location>
        <begin position="996"/>
        <end position="1015"/>
    </location>
</feature>
<dbReference type="GO" id="GO:0017075">
    <property type="term" value="F:syntaxin-1 binding"/>
    <property type="evidence" value="ECO:0007669"/>
    <property type="project" value="TreeGrafter"/>
</dbReference>
<dbReference type="GO" id="GO:0061789">
    <property type="term" value="P:dense core granule priming"/>
    <property type="evidence" value="ECO:0007669"/>
    <property type="project" value="TreeGrafter"/>
</dbReference>
<evidence type="ECO:0000313" key="3">
    <source>
        <dbReference type="Proteomes" id="UP000078512"/>
    </source>
</evidence>
<feature type="compositionally biased region" description="Polar residues" evidence="1">
    <location>
        <begin position="582"/>
        <end position="593"/>
    </location>
</feature>
<feature type="region of interest" description="Disordered" evidence="1">
    <location>
        <begin position="1"/>
        <end position="237"/>
    </location>
</feature>
<dbReference type="OrthoDB" id="2444566at2759"/>
<feature type="compositionally biased region" description="Basic residues" evidence="1">
    <location>
        <begin position="69"/>
        <end position="82"/>
    </location>
</feature>
<feature type="compositionally biased region" description="Low complexity" evidence="1">
    <location>
        <begin position="954"/>
        <end position="982"/>
    </location>
</feature>
<feature type="compositionally biased region" description="Acidic residues" evidence="1">
    <location>
        <begin position="1072"/>
        <end position="1085"/>
    </location>
</feature>
<feature type="compositionally biased region" description="Low complexity" evidence="1">
    <location>
        <begin position="848"/>
        <end position="863"/>
    </location>
</feature>
<feature type="compositionally biased region" description="Low complexity" evidence="1">
    <location>
        <begin position="1194"/>
        <end position="1204"/>
    </location>
</feature>
<keyword evidence="3" id="KW-1185">Reference proteome</keyword>
<dbReference type="GO" id="GO:0019992">
    <property type="term" value="F:diacylglycerol binding"/>
    <property type="evidence" value="ECO:0007669"/>
    <property type="project" value="InterPro"/>
</dbReference>
<feature type="compositionally biased region" description="Low complexity" evidence="1">
    <location>
        <begin position="657"/>
        <end position="669"/>
    </location>
</feature>
<dbReference type="GO" id="GO:0005886">
    <property type="term" value="C:plasma membrane"/>
    <property type="evidence" value="ECO:0007669"/>
    <property type="project" value="TreeGrafter"/>
</dbReference>
<feature type="region of interest" description="Disordered" evidence="1">
    <location>
        <begin position="913"/>
        <end position="1019"/>
    </location>
</feature>
<accession>A0A197JVM2</accession>
<feature type="compositionally biased region" description="Basic and acidic residues" evidence="1">
    <location>
        <begin position="521"/>
        <end position="531"/>
    </location>
</feature>
<dbReference type="PANTHER" id="PTHR10480:SF12">
    <property type="entry name" value="UNC-13, ISOFORM E"/>
    <property type="match status" value="1"/>
</dbReference>
<feature type="compositionally biased region" description="Polar residues" evidence="1">
    <location>
        <begin position="469"/>
        <end position="492"/>
    </location>
</feature>
<feature type="region of interest" description="Disordered" evidence="1">
    <location>
        <begin position="657"/>
        <end position="684"/>
    </location>
</feature>
<proteinExistence type="predicted"/>
<dbReference type="PANTHER" id="PTHR10480">
    <property type="entry name" value="PROTEIN UNC-13 HOMOLOG"/>
    <property type="match status" value="1"/>
</dbReference>
<evidence type="ECO:0000313" key="2">
    <source>
        <dbReference type="EMBL" id="OAQ28486.1"/>
    </source>
</evidence>
<feature type="compositionally biased region" description="Low complexity" evidence="1">
    <location>
        <begin position="1329"/>
        <end position="1345"/>
    </location>
</feature>
<feature type="compositionally biased region" description="Basic and acidic residues" evidence="1">
    <location>
        <begin position="42"/>
        <end position="51"/>
    </location>
</feature>
<feature type="compositionally biased region" description="Low complexity" evidence="1">
    <location>
        <begin position="498"/>
        <end position="507"/>
    </location>
</feature>
<feature type="compositionally biased region" description="Low complexity" evidence="1">
    <location>
        <begin position="83"/>
        <end position="102"/>
    </location>
</feature>
<feature type="compositionally biased region" description="Basic and acidic residues" evidence="1">
    <location>
        <begin position="603"/>
        <end position="612"/>
    </location>
</feature>
<reference evidence="2 3" key="1">
    <citation type="submission" date="2016-05" db="EMBL/GenBank/DDBJ databases">
        <title>Genome sequencing reveals origins of a unique bacterial endosymbiosis in the earliest lineages of terrestrial Fungi.</title>
        <authorList>
            <consortium name="DOE Joint Genome Institute"/>
            <person name="Uehling J."/>
            <person name="Gryganskyi A."/>
            <person name="Hameed K."/>
            <person name="Tschaplinski T."/>
            <person name="Misztal P."/>
            <person name="Wu S."/>
            <person name="Desiro A."/>
            <person name="Vande Pol N."/>
            <person name="Du Z.-Y."/>
            <person name="Zienkiewicz A."/>
            <person name="Zienkiewicz K."/>
            <person name="Morin E."/>
            <person name="Tisserant E."/>
            <person name="Splivallo R."/>
            <person name="Hainaut M."/>
            <person name="Henrissat B."/>
            <person name="Ohm R."/>
            <person name="Kuo A."/>
            <person name="Yan J."/>
            <person name="Lipzen A."/>
            <person name="Nolan M."/>
            <person name="Labutti K."/>
            <person name="Barry K."/>
            <person name="Goldstein A."/>
            <person name="Labbe J."/>
            <person name="Schadt C."/>
            <person name="Tuskan G."/>
            <person name="Grigoriev I."/>
            <person name="Martin F."/>
            <person name="Vilgalys R."/>
            <person name="Bonito G."/>
        </authorList>
    </citation>
    <scope>NUCLEOTIDE SEQUENCE [LARGE SCALE GENOMIC DNA]</scope>
    <source>
        <strain evidence="2 3">AG-77</strain>
    </source>
</reference>
<protein>
    <submittedName>
        <fullName evidence="2">Uncharacterized protein</fullName>
    </submittedName>
</protein>
<dbReference type="InterPro" id="IPR027080">
    <property type="entry name" value="Unc-13"/>
</dbReference>
<feature type="compositionally biased region" description="Polar residues" evidence="1">
    <location>
        <begin position="1222"/>
        <end position="1240"/>
    </location>
</feature>
<sequence>MIQSNQTAYYRDERYHHQSEDRSPMDQHQGHALSAKQNTLYRDPHSHSDQHRRQHSYAEQQQQQQQQQHRQHHVQHQQHQHQAHQQQPQQQQQQQQHRQQQPYHPPQPHHSIQTAAAAVRQHSALAKSNEDHHHTTPTHHYAIPVVQPSDPSFTQRPHSRSFSGTHQHSQYSHAPVSPPTPMHPQGGHRLHHSVSAGHLVPAGYRSAPLGNSMPDLMGSKPRPPTGPVAPPNNVKKKDPYATAWRTYSKIAEELDLMNPDGSLYPISKEAILKYLRHQSKRIKSSNLHWYVNGLKKHQENLGFPWDDIRYDDQVVALLKELTLHPVTIVHGGTNNNNNSGALNGNNRTDGAAIAYGQAPDRQRERQVNGGNTVFPSPQLSHYHAPPPIPIDTTTKIAGLSISQPKILPPSQPYPGFYGSSETHRSSSGYNYEEKSSSAQMKQSHSNGVQRTQIYSAPTTKAASYHSAPIQLSSGHGQGESNQSSRNQGQQFSPIIAKSQQSSPMSSSEIQIGTPLLTNTPRHRDSKVERTGHLASPTSPGDEMDEDFEAPSRNQSHEDQHNYQPEYMDEEPSERVTLKRFASTGTLRNQSRASAISVHPYPRPSDHRQRDDQSATLSPRARENDPNGGSLFFPVGSPDIVSSSSVLQNRVSPLGAAASIGSNSSASRNATGGPIPSTPRHKRTHGVVSSPISTVAAVIASAATAAAASTAMPSSPVVPGKQTVHFSEVAEVAQRLQTKYGNKCTSHPWGCVEISEDFHLELTIKMYMDWAGLVASQRLSMDELPDLPEFRVTDRLSSSPPMTFVSGGTLKRMTSTPSAITMGSFSQHRTTSNASMKSEELSPSLDNHNSPNGSRSSRFGSSNGAIRKHRSPSRSPIYGSSPKEGYVIESLMSRIGSPPPTSFLPSPPAMPFSVREGSVVGGGELSPSLKYPPPLSGGGLDDSSTTRVRARRMASSPSLGQHHPSSSSSSSYSQQATSPPSSSHQKRGNSYGMASPPSLPSRPQFMPPMPPVPPLPSSLKVLRSASGKQYVLKSGSGGARRLKVVGGGDSGADAAAAAAGPGSILSNSAASSEEMELSANEDEDGETMMMAVDDGEERENGAGHLHRVRDSRPSRVAISPSSPALDDFSSRNSMRHYEDNEEDLVMATNSRDETRQGDLEDEDEEEEDEKRGDREDSRVNGRTVPADPLLDDNYDSNNNNNNSGSISTGRPNQDRLPGDDYLQSRSSPTLNKYNDNNNNAWPSRVRVEFDEDMEADSDVETQEQAERTGMHGSTLHHPYKTHQQRQQFSRRHDNETSYDHGHEKEQDEEGDREVASWEQGQTERERRSLHSQSMYHQQQKQQQGQHSRQHSSNDRDEDKVEEVRMEFKSLHSSS</sequence>
<feature type="compositionally biased region" description="Acidic residues" evidence="1">
    <location>
        <begin position="1158"/>
        <end position="1167"/>
    </location>
</feature>
<dbReference type="GO" id="GO:0005516">
    <property type="term" value="F:calmodulin binding"/>
    <property type="evidence" value="ECO:0007669"/>
    <property type="project" value="TreeGrafter"/>
</dbReference>
<feature type="compositionally biased region" description="Basic and acidic residues" evidence="1">
    <location>
        <begin position="1168"/>
        <end position="1178"/>
    </location>
</feature>
<feature type="region of interest" description="Disordered" evidence="1">
    <location>
        <begin position="801"/>
        <end position="881"/>
    </location>
</feature>
<name>A0A197JVM2_9FUNG</name>
<feature type="compositionally biased region" description="Acidic residues" evidence="1">
    <location>
        <begin position="1248"/>
        <end position="1262"/>
    </location>
</feature>
<feature type="compositionally biased region" description="Low complexity" evidence="1">
    <location>
        <begin position="1050"/>
        <end position="1071"/>
    </location>
</feature>
<feature type="compositionally biased region" description="Basic and acidic residues" evidence="1">
    <location>
        <begin position="1289"/>
        <end position="1304"/>
    </location>
</feature>
<gene>
    <name evidence="2" type="ORF">K457DRAFT_138593</name>
</gene>
<feature type="compositionally biased region" description="Basic and acidic residues" evidence="1">
    <location>
        <begin position="10"/>
        <end position="29"/>
    </location>
</feature>
<dbReference type="Proteomes" id="UP000078512">
    <property type="component" value="Unassembled WGS sequence"/>
</dbReference>
<feature type="compositionally biased region" description="Polar residues" evidence="1">
    <location>
        <begin position="436"/>
        <end position="461"/>
    </location>
</feature>
<feature type="compositionally biased region" description="Basic and acidic residues" evidence="1">
    <location>
        <begin position="1350"/>
        <end position="1373"/>
    </location>
</feature>